<gene>
    <name evidence="1" type="ORF">SAMN05444004_11030</name>
</gene>
<evidence type="ECO:0000313" key="1">
    <source>
        <dbReference type="EMBL" id="SDZ30781.1"/>
    </source>
</evidence>
<organism evidence="1 2">
    <name type="scientific">Jannaschia faecimaris</name>
    <dbReference type="NCBI Taxonomy" id="1244108"/>
    <lineage>
        <taxon>Bacteria</taxon>
        <taxon>Pseudomonadati</taxon>
        <taxon>Pseudomonadota</taxon>
        <taxon>Alphaproteobacteria</taxon>
        <taxon>Rhodobacterales</taxon>
        <taxon>Roseobacteraceae</taxon>
        <taxon>Jannaschia</taxon>
    </lineage>
</organism>
<dbReference type="Gene3D" id="3.30.2000.30">
    <property type="match status" value="1"/>
</dbReference>
<sequence>MTYAMGESLQAAIYAHLIDDPSVDALLSGAVFDDVPTDAPDPFVAIGPERARGIGDSGGTGAMHQMTISVVTRRKGYLAAKAVAVAVSDALSRADLTLARGRLVSLRFVRAQAKRDKAEGARRIDLIFRARTDEPGL</sequence>
<evidence type="ECO:0000313" key="2">
    <source>
        <dbReference type="Proteomes" id="UP000198914"/>
    </source>
</evidence>
<keyword evidence="2" id="KW-1185">Reference proteome</keyword>
<dbReference type="InterPro" id="IPR053745">
    <property type="entry name" value="Viral_Tail_Comp_sf"/>
</dbReference>
<accession>A0A1H3RZX4</accession>
<reference evidence="2" key="1">
    <citation type="submission" date="2016-10" db="EMBL/GenBank/DDBJ databases">
        <authorList>
            <person name="Varghese N."/>
            <person name="Submissions S."/>
        </authorList>
    </citation>
    <scope>NUCLEOTIDE SEQUENCE [LARGE SCALE GENOMIC DNA]</scope>
    <source>
        <strain evidence="2">DSM 100420</strain>
    </source>
</reference>
<protein>
    <recommendedName>
        <fullName evidence="3">DUF3168 domain-containing protein</fullName>
    </recommendedName>
</protein>
<dbReference type="STRING" id="1244108.SAMN05444004_11030"/>
<dbReference type="EMBL" id="FNPX01000010">
    <property type="protein sequence ID" value="SDZ30781.1"/>
    <property type="molecule type" value="Genomic_DNA"/>
</dbReference>
<proteinExistence type="predicted"/>
<dbReference type="OrthoDB" id="7644395at2"/>
<dbReference type="Pfam" id="PF11367">
    <property type="entry name" value="Tail_completion_gp17"/>
    <property type="match status" value="1"/>
</dbReference>
<dbReference type="AlphaFoldDB" id="A0A1H3RZX4"/>
<dbReference type="RefSeq" id="WP_092646134.1">
    <property type="nucleotide sequence ID" value="NZ_FNPX01000010.1"/>
</dbReference>
<dbReference type="InterPro" id="IPR021508">
    <property type="entry name" value="Gp17-like"/>
</dbReference>
<name>A0A1H3RZX4_9RHOB</name>
<dbReference type="Proteomes" id="UP000198914">
    <property type="component" value="Unassembled WGS sequence"/>
</dbReference>
<evidence type="ECO:0008006" key="3">
    <source>
        <dbReference type="Google" id="ProtNLM"/>
    </source>
</evidence>